<evidence type="ECO:0000313" key="7">
    <source>
        <dbReference type="Proteomes" id="UP001302494"/>
    </source>
</evidence>
<keyword evidence="1 3" id="KW-0808">Transferase</keyword>
<dbReference type="GO" id="GO:0006096">
    <property type="term" value="P:glycolytic process"/>
    <property type="evidence" value="ECO:0007669"/>
    <property type="project" value="UniProtKB-UniRule"/>
</dbReference>
<evidence type="ECO:0000256" key="3">
    <source>
        <dbReference type="HAMAP-Rule" id="MF_00524"/>
    </source>
</evidence>
<evidence type="ECO:0000256" key="4">
    <source>
        <dbReference type="RuleBase" id="RU004046"/>
    </source>
</evidence>
<feature type="compositionally biased region" description="Acidic residues" evidence="5">
    <location>
        <begin position="56"/>
        <end position="66"/>
    </location>
</feature>
<keyword evidence="3" id="KW-0547">Nucleotide-binding</keyword>
<feature type="region of interest" description="Disordered" evidence="5">
    <location>
        <begin position="49"/>
        <end position="81"/>
    </location>
</feature>
<keyword evidence="7" id="KW-1185">Reference proteome</keyword>
<gene>
    <name evidence="3 6" type="primary">glk</name>
    <name evidence="6" type="ORF">PQG83_17190</name>
</gene>
<dbReference type="HAMAP" id="MF_00524">
    <property type="entry name" value="Glucokinase"/>
    <property type="match status" value="1"/>
</dbReference>
<evidence type="ECO:0000256" key="2">
    <source>
        <dbReference type="ARBA" id="ARBA00022777"/>
    </source>
</evidence>
<dbReference type="EC" id="2.7.1.2" evidence="3"/>
<evidence type="ECO:0000256" key="5">
    <source>
        <dbReference type="SAM" id="MobiDB-lite"/>
    </source>
</evidence>
<dbReference type="Gene3D" id="3.30.420.40">
    <property type="match status" value="1"/>
</dbReference>
<evidence type="ECO:0000256" key="1">
    <source>
        <dbReference type="ARBA" id="ARBA00022679"/>
    </source>
</evidence>
<keyword evidence="3" id="KW-0324">Glycolysis</keyword>
<dbReference type="GO" id="GO:0004340">
    <property type="term" value="F:glucokinase activity"/>
    <property type="evidence" value="ECO:0007669"/>
    <property type="project" value="UniProtKB-UniRule"/>
</dbReference>
<comment type="subcellular location">
    <subcellularLocation>
        <location evidence="3">Cytoplasm</location>
    </subcellularLocation>
</comment>
<accession>A0AA96GLS6</accession>
<dbReference type="NCBIfam" id="TIGR00749">
    <property type="entry name" value="glk"/>
    <property type="match status" value="1"/>
</dbReference>
<dbReference type="Gene3D" id="3.40.367.20">
    <property type="match status" value="1"/>
</dbReference>
<dbReference type="GO" id="GO:0005524">
    <property type="term" value="F:ATP binding"/>
    <property type="evidence" value="ECO:0007669"/>
    <property type="project" value="UniProtKB-UniRule"/>
</dbReference>
<keyword evidence="2 3" id="KW-0418">Kinase</keyword>
<protein>
    <recommendedName>
        <fullName evidence="3">Glucokinase</fullName>
        <ecNumber evidence="3">2.7.1.2</ecNumber>
    </recommendedName>
    <alternativeName>
        <fullName evidence="3">Glucose kinase</fullName>
    </alternativeName>
</protein>
<dbReference type="SUPFAM" id="SSF53067">
    <property type="entry name" value="Actin-like ATPase domain"/>
    <property type="match status" value="1"/>
</dbReference>
<dbReference type="InterPro" id="IPR043129">
    <property type="entry name" value="ATPase_NBD"/>
</dbReference>
<sequence length="353" mass="37996">MILAADVGGTKINLALFDWNKERVEPIREDTVYTADYESFEEVLTEFLEEPASPDTESEESPDDSDASSSEPTTPSPLGPLTAACFGVPGPVLNNTCKTTNIPWIIEGDKLAEFLHIPHVRLLNDLEATAYGLRLLQPDEIEDLNPTAASLQSDGTRVLLAAGTGLGESLLLWTGEDYHVCPSEGGHADFAPNNDLEIDLLRYLRTSYLHVSYERVLSGPGLHSIYQFLRDTKKNEPTWFAEKLPTGDPTALIAEAGLTGKPEICKEALQIFVSIYGAEAGNMALKALAMGGVYLGGGIAPKIISALRGDTFMKAFLAKGRYKRLLAKIPVRVILNPHTALLGAASVAAGMAG</sequence>
<dbReference type="PANTHER" id="PTHR47363">
    <property type="entry name" value="GLUCOKINASE"/>
    <property type="match status" value="1"/>
</dbReference>
<dbReference type="GO" id="GO:0005536">
    <property type="term" value="F:D-glucose binding"/>
    <property type="evidence" value="ECO:0007669"/>
    <property type="project" value="InterPro"/>
</dbReference>
<dbReference type="Proteomes" id="UP001302494">
    <property type="component" value="Chromosome"/>
</dbReference>
<reference evidence="6 7" key="1">
    <citation type="submission" date="2023-01" db="EMBL/GenBank/DDBJ databases">
        <title>Cultivation and genomic characterization of new, ubiquitous marine nitrite-oxidizing bacteria from the Nitrospirales.</title>
        <authorList>
            <person name="Mueller A.J."/>
            <person name="Daebeler A."/>
            <person name="Herbold C.W."/>
            <person name="Kirkegaard R.H."/>
            <person name="Daims H."/>
        </authorList>
    </citation>
    <scope>NUCLEOTIDE SEQUENCE [LARGE SCALE GENOMIC DNA]</scope>
    <source>
        <strain evidence="6 7">DK</strain>
    </source>
</reference>
<dbReference type="CDD" id="cd24008">
    <property type="entry name" value="ASKHA_NBD_GLK"/>
    <property type="match status" value="1"/>
</dbReference>
<dbReference type="GO" id="GO:0005737">
    <property type="term" value="C:cytoplasm"/>
    <property type="evidence" value="ECO:0007669"/>
    <property type="project" value="UniProtKB-SubCell"/>
</dbReference>
<keyword evidence="3" id="KW-0067">ATP-binding</keyword>
<dbReference type="KEGG" id="nneo:PQG83_17190"/>
<name>A0AA96GLS6_9BACT</name>
<dbReference type="AlphaFoldDB" id="A0AA96GLS6"/>
<dbReference type="Pfam" id="PF02685">
    <property type="entry name" value="Glucokinase"/>
    <property type="match status" value="1"/>
</dbReference>
<dbReference type="RefSeq" id="WP_312743682.1">
    <property type="nucleotide sequence ID" value="NZ_CP116968.1"/>
</dbReference>
<proteinExistence type="inferred from homology"/>
<evidence type="ECO:0000313" key="6">
    <source>
        <dbReference type="EMBL" id="WNM61473.1"/>
    </source>
</evidence>
<organism evidence="6 7">
    <name type="scientific">Candidatus Nitrospira neomarina</name>
    <dbReference type="NCBI Taxonomy" id="3020899"/>
    <lineage>
        <taxon>Bacteria</taxon>
        <taxon>Pseudomonadati</taxon>
        <taxon>Nitrospirota</taxon>
        <taxon>Nitrospiria</taxon>
        <taxon>Nitrospirales</taxon>
        <taxon>Nitrospiraceae</taxon>
        <taxon>Nitrospira</taxon>
    </lineage>
</organism>
<comment type="catalytic activity">
    <reaction evidence="3">
        <text>D-glucose + ATP = D-glucose 6-phosphate + ADP + H(+)</text>
        <dbReference type="Rhea" id="RHEA:17825"/>
        <dbReference type="ChEBI" id="CHEBI:4167"/>
        <dbReference type="ChEBI" id="CHEBI:15378"/>
        <dbReference type="ChEBI" id="CHEBI:30616"/>
        <dbReference type="ChEBI" id="CHEBI:61548"/>
        <dbReference type="ChEBI" id="CHEBI:456216"/>
        <dbReference type="EC" id="2.7.1.2"/>
    </reaction>
</comment>
<dbReference type="EMBL" id="CP116968">
    <property type="protein sequence ID" value="WNM61473.1"/>
    <property type="molecule type" value="Genomic_DNA"/>
</dbReference>
<dbReference type="PANTHER" id="PTHR47363:SF1">
    <property type="entry name" value="GLUCOKINASE"/>
    <property type="match status" value="1"/>
</dbReference>
<feature type="binding site" evidence="3">
    <location>
        <begin position="5"/>
        <end position="10"/>
    </location>
    <ligand>
        <name>ATP</name>
        <dbReference type="ChEBI" id="CHEBI:30616"/>
    </ligand>
</feature>
<dbReference type="InterPro" id="IPR003836">
    <property type="entry name" value="Glucokinase"/>
</dbReference>
<keyword evidence="3" id="KW-0963">Cytoplasm</keyword>
<comment type="similarity">
    <text evidence="3 4">Belongs to the bacterial glucokinase family.</text>
</comment>